<reference evidence="2" key="1">
    <citation type="submission" date="2022-11" db="UniProtKB">
        <authorList>
            <consortium name="WormBaseParasite"/>
        </authorList>
    </citation>
    <scope>IDENTIFICATION</scope>
</reference>
<dbReference type="Proteomes" id="UP000887565">
    <property type="component" value="Unplaced"/>
</dbReference>
<dbReference type="WBParaSite" id="nRc.2.0.1.t39892-RA">
    <property type="protein sequence ID" value="nRc.2.0.1.t39892-RA"/>
    <property type="gene ID" value="nRc.2.0.1.g39892"/>
</dbReference>
<proteinExistence type="predicted"/>
<keyword evidence="1" id="KW-1185">Reference proteome</keyword>
<accession>A0A915KM23</accession>
<sequence length="110" mass="12749">MLECWSRDPKSRPDYKICKDIVGEQLKCCCRRWYDDLVDILNDKESTSNYSTLRNSLIHFDQENSETSKLISPKAMTDDLKNNSGDDKVEILPRGDVYYNCSTLTTTENI</sequence>
<evidence type="ECO:0000313" key="1">
    <source>
        <dbReference type="Proteomes" id="UP000887565"/>
    </source>
</evidence>
<organism evidence="1 2">
    <name type="scientific">Romanomermis culicivorax</name>
    <name type="common">Nematode worm</name>
    <dbReference type="NCBI Taxonomy" id="13658"/>
    <lineage>
        <taxon>Eukaryota</taxon>
        <taxon>Metazoa</taxon>
        <taxon>Ecdysozoa</taxon>
        <taxon>Nematoda</taxon>
        <taxon>Enoplea</taxon>
        <taxon>Dorylaimia</taxon>
        <taxon>Mermithida</taxon>
        <taxon>Mermithoidea</taxon>
        <taxon>Mermithidae</taxon>
        <taxon>Romanomermis</taxon>
    </lineage>
</organism>
<protein>
    <submittedName>
        <fullName evidence="2">Serine-threonine/tyrosine-protein kinase catalytic domain-containing protein</fullName>
    </submittedName>
</protein>
<dbReference type="AlphaFoldDB" id="A0A915KM23"/>
<evidence type="ECO:0000313" key="2">
    <source>
        <dbReference type="WBParaSite" id="nRc.2.0.1.t39892-RA"/>
    </source>
</evidence>
<name>A0A915KM23_ROMCU</name>